<dbReference type="PANTHER" id="PTHR24422">
    <property type="entry name" value="CHEMOTAXIS PROTEIN METHYLTRANSFERASE"/>
    <property type="match status" value="1"/>
</dbReference>
<dbReference type="EC" id="2.1.1.80" evidence="2"/>
<dbReference type="SMART" id="SM00091">
    <property type="entry name" value="PAS"/>
    <property type="match status" value="3"/>
</dbReference>
<feature type="compositionally biased region" description="Polar residues" evidence="6">
    <location>
        <begin position="716"/>
        <end position="729"/>
    </location>
</feature>
<reference evidence="7 8" key="1">
    <citation type="journal article" date="2017" name="ISME J.">
        <title>Grape pomace compost harbors organohalide-respiring Dehalogenimonas species with novel reductive dehalogenase genes.</title>
        <authorList>
            <person name="Yang Y."/>
            <person name="Higgins S.A."/>
            <person name="Yan J."/>
            <person name="Simsir B."/>
            <person name="Chourey K."/>
            <person name="Iyer R."/>
            <person name="Hettich R.L."/>
            <person name="Baldwin B."/>
            <person name="Ogles D.M."/>
            <person name="Loffler F.E."/>
        </authorList>
    </citation>
    <scope>NUCLEOTIDE SEQUENCE [LARGE SCALE GENOMIC DNA]</scope>
    <source>
        <strain evidence="7 8">GP</strain>
    </source>
</reference>
<dbReference type="GO" id="GO:0008983">
    <property type="term" value="F:protein-glutamate O-methyltransferase activity"/>
    <property type="evidence" value="ECO:0007669"/>
    <property type="project" value="UniProtKB-EC"/>
</dbReference>
<evidence type="ECO:0000313" key="8">
    <source>
        <dbReference type="Proteomes" id="UP000235653"/>
    </source>
</evidence>
<dbReference type="Pfam" id="PF08448">
    <property type="entry name" value="PAS_4"/>
    <property type="match status" value="1"/>
</dbReference>
<proteinExistence type="predicted"/>
<dbReference type="CDD" id="cd16434">
    <property type="entry name" value="CheB-CheR_fusion"/>
    <property type="match status" value="1"/>
</dbReference>
<dbReference type="CDD" id="cd00130">
    <property type="entry name" value="PAS"/>
    <property type="match status" value="1"/>
</dbReference>
<evidence type="ECO:0000256" key="3">
    <source>
        <dbReference type="ARBA" id="ARBA00022603"/>
    </source>
</evidence>
<sequence length="1004" mass="112253">MATEKRNGRKTGEPVKETKPSPKSETAAAKSKNDEAVKPVAPKKPVSGVAHDDFPIVGIGASAGGLEAFTKFLTAAPINTGMAFVLIQHLDPSHASNMVDLLKRYTTMPVQEATDEVKLEQDHVYMIPPNRNMTIHDHTLKLLEQFERPGIAHSIDLFFKSLAVDLKEKAICIIMSGTGTDGTLGAKAVKGELGLVIVQDPETAAYDGMPRSAISNGVADFILPAEAMPAQLVEYGEKSYGKRLVRHSEVEKDTANLALILQLIRARTRRDFSGYKQSTIGRRIERRMGLNQIDTLDHYLHYLREHPSEIDALVKDFLINVTSFFRDPEAFAALKQQLKNLLTSRQEGTEIRAWIPGCATGEEAYSILMTLEEAVDELKKYFVIQVFGTDLDPDAVSIARSGIYPASVSTDISEERLKKFFARKDDAWQIKREYREKLVFAVQDIIADPPFTRMDLISARNLLIYFDSDLQKRMIPLFHYALNPAGILFLGTAETIGEFTQMFSPLDRKWKIYRVENKNQPGFFLPSNRQWTREHPLPERLAETLPARPFPVATPPEMVLLEALPPAVVIDDNQQVIYSHGDTRRYLGFPGGKPNASLMEAAHPEMRPQLAAALRQAAQENREVVTEKARVDILGASQPVRVTVRPISPAGPGETGRFIVTFQELPKSKIRPPKSLAGTSTRVTELEQELQFTRETLRSTIEQLETANEELRSTNEEYQSTNEELQSTNEELETSREELQSVNEELSTVNSEHQLKIDELSTVNDDMKNLLNSTGVAIVYLDTSLKVKRFTPSSTEIFNFIASDVDRPIHHITSQIGEYDIASKASEVLDTLIPVKEIVQSKAGKWYTIRILPYRTIENSIAGVVISFTDISEQERLKLALSYSEAVIDTLFESMVVLDADLKVTTANKAFQDSFKISRAEAEGKLLFDLGDGSWNIPALKEALKAVLEKGHDFLGHAIEGDFPRVGHRRLCLNARRLHDKSSDLKRVLLAIEDVTSSKKESCS</sequence>
<dbReference type="InterPro" id="IPR029063">
    <property type="entry name" value="SAM-dependent_MTases_sf"/>
</dbReference>
<dbReference type="InterPro" id="IPR000014">
    <property type="entry name" value="PAS"/>
</dbReference>
<dbReference type="AlphaFoldDB" id="A0A2P5P6F4"/>
<dbReference type="GO" id="GO:0006935">
    <property type="term" value="P:chemotaxis"/>
    <property type="evidence" value="ECO:0007669"/>
    <property type="project" value="UniProtKB-UniRule"/>
</dbReference>
<name>A0A2P5P6F4_9CHLR</name>
<dbReference type="Pfam" id="PF01739">
    <property type="entry name" value="CheR"/>
    <property type="match status" value="1"/>
</dbReference>
<dbReference type="InterPro" id="IPR036804">
    <property type="entry name" value="CheR_N_sf"/>
</dbReference>
<dbReference type="GO" id="GO:0032259">
    <property type="term" value="P:methylation"/>
    <property type="evidence" value="ECO:0007669"/>
    <property type="project" value="UniProtKB-KW"/>
</dbReference>
<dbReference type="InterPro" id="IPR050903">
    <property type="entry name" value="Bact_Chemotaxis_MeTrfase"/>
</dbReference>
<feature type="compositionally biased region" description="Basic and acidic residues" evidence="6">
    <location>
        <begin position="1"/>
        <end position="22"/>
    </location>
</feature>
<keyword evidence="8" id="KW-1185">Reference proteome</keyword>
<dbReference type="GO" id="GO:0008984">
    <property type="term" value="F:protein-glutamate methylesterase activity"/>
    <property type="evidence" value="ECO:0007669"/>
    <property type="project" value="InterPro"/>
</dbReference>
<dbReference type="SUPFAM" id="SSF53335">
    <property type="entry name" value="S-adenosyl-L-methionine-dependent methyltransferases"/>
    <property type="match status" value="1"/>
</dbReference>
<dbReference type="PRINTS" id="PR00996">
    <property type="entry name" value="CHERMTFRASE"/>
</dbReference>
<keyword evidence="4" id="KW-0808">Transferase</keyword>
<dbReference type="PROSITE" id="PS50123">
    <property type="entry name" value="CHER"/>
    <property type="match status" value="1"/>
</dbReference>
<dbReference type="InterPro" id="IPR035909">
    <property type="entry name" value="CheB_C"/>
</dbReference>
<dbReference type="OrthoDB" id="9816309at2"/>
<keyword evidence="5" id="KW-0949">S-adenosyl-L-methionine</keyword>
<evidence type="ECO:0000256" key="5">
    <source>
        <dbReference type="ARBA" id="ARBA00022691"/>
    </source>
</evidence>
<dbReference type="Gene3D" id="3.40.50.150">
    <property type="entry name" value="Vaccinia Virus protein VP39"/>
    <property type="match status" value="1"/>
</dbReference>
<dbReference type="SUPFAM" id="SSF52738">
    <property type="entry name" value="Methylesterase CheB, C-terminal domain"/>
    <property type="match status" value="1"/>
</dbReference>
<dbReference type="PROSITE" id="PS50122">
    <property type="entry name" value="CHEB"/>
    <property type="match status" value="1"/>
</dbReference>
<evidence type="ECO:0000313" key="7">
    <source>
        <dbReference type="EMBL" id="PPD57891.1"/>
    </source>
</evidence>
<feature type="region of interest" description="Disordered" evidence="6">
    <location>
        <begin position="708"/>
        <end position="736"/>
    </location>
</feature>
<dbReference type="SUPFAM" id="SSF55785">
    <property type="entry name" value="PYP-like sensor domain (PAS domain)"/>
    <property type="match status" value="1"/>
</dbReference>
<dbReference type="GO" id="GO:0005737">
    <property type="term" value="C:cytoplasm"/>
    <property type="evidence" value="ECO:0007669"/>
    <property type="project" value="InterPro"/>
</dbReference>
<dbReference type="Pfam" id="PF13596">
    <property type="entry name" value="PAS_10"/>
    <property type="match status" value="1"/>
</dbReference>
<comment type="caution">
    <text evidence="7">The sequence shown here is derived from an EMBL/GenBank/DDBJ whole genome shotgun (WGS) entry which is preliminary data.</text>
</comment>
<dbReference type="SUPFAM" id="SSF47757">
    <property type="entry name" value="Chemotaxis receptor methyltransferase CheR, N-terminal domain"/>
    <property type="match status" value="1"/>
</dbReference>
<dbReference type="Gene3D" id="1.10.155.10">
    <property type="entry name" value="Chemotaxis receptor methyltransferase CheR, N-terminal domain"/>
    <property type="match status" value="1"/>
</dbReference>
<evidence type="ECO:0000256" key="2">
    <source>
        <dbReference type="ARBA" id="ARBA00012534"/>
    </source>
</evidence>
<dbReference type="Gene3D" id="3.40.50.180">
    <property type="entry name" value="Methylesterase CheB, C-terminal domain"/>
    <property type="match status" value="1"/>
</dbReference>
<dbReference type="RefSeq" id="WP_102330900.1">
    <property type="nucleotide sequence ID" value="NZ_CP058566.2"/>
</dbReference>
<dbReference type="InterPro" id="IPR022641">
    <property type="entry name" value="CheR_N"/>
</dbReference>
<accession>A0A2P5P6F4</accession>
<dbReference type="SUPFAM" id="SSF57997">
    <property type="entry name" value="Tropomyosin"/>
    <property type="match status" value="1"/>
</dbReference>
<dbReference type="InterPro" id="IPR035965">
    <property type="entry name" value="PAS-like_dom_sf"/>
</dbReference>
<dbReference type="InterPro" id="IPR013656">
    <property type="entry name" value="PAS_4"/>
</dbReference>
<gene>
    <name evidence="7" type="ORF">JP09_006220</name>
</gene>
<dbReference type="InterPro" id="IPR000780">
    <property type="entry name" value="CheR_MeTrfase"/>
</dbReference>
<dbReference type="Pfam" id="PF01339">
    <property type="entry name" value="CheB_methylest"/>
    <property type="match status" value="1"/>
</dbReference>
<organism evidence="7 8">
    <name type="scientific">Dehalogenimonas etheniformans</name>
    <dbReference type="NCBI Taxonomy" id="1536648"/>
    <lineage>
        <taxon>Bacteria</taxon>
        <taxon>Bacillati</taxon>
        <taxon>Chloroflexota</taxon>
        <taxon>Dehalococcoidia</taxon>
        <taxon>Dehalococcoidales</taxon>
        <taxon>Dehalococcoidaceae</taxon>
        <taxon>Dehalogenimonas</taxon>
    </lineage>
</organism>
<dbReference type="SMART" id="SM00138">
    <property type="entry name" value="MeTrc"/>
    <property type="match status" value="1"/>
</dbReference>
<dbReference type="Proteomes" id="UP000235653">
    <property type="component" value="Unassembled WGS sequence"/>
</dbReference>
<comment type="catalytic activity">
    <reaction evidence="1">
        <text>L-glutamyl-[protein] + S-adenosyl-L-methionine = [protein]-L-glutamate 5-O-methyl ester + S-adenosyl-L-homocysteine</text>
        <dbReference type="Rhea" id="RHEA:24452"/>
        <dbReference type="Rhea" id="RHEA-COMP:10208"/>
        <dbReference type="Rhea" id="RHEA-COMP:10311"/>
        <dbReference type="ChEBI" id="CHEBI:29973"/>
        <dbReference type="ChEBI" id="CHEBI:57856"/>
        <dbReference type="ChEBI" id="CHEBI:59789"/>
        <dbReference type="ChEBI" id="CHEBI:82795"/>
        <dbReference type="EC" id="2.1.1.80"/>
    </reaction>
</comment>
<keyword evidence="3 7" id="KW-0489">Methyltransferase</keyword>
<dbReference type="Gene3D" id="3.30.450.20">
    <property type="entry name" value="PAS domain"/>
    <property type="match status" value="2"/>
</dbReference>
<dbReference type="InterPro" id="IPR000673">
    <property type="entry name" value="Sig_transdc_resp-reg_Me-estase"/>
</dbReference>
<dbReference type="Pfam" id="PF03705">
    <property type="entry name" value="CheR_N"/>
    <property type="match status" value="1"/>
</dbReference>
<dbReference type="InterPro" id="IPR022642">
    <property type="entry name" value="CheR_C"/>
</dbReference>
<dbReference type="PANTHER" id="PTHR24422:SF27">
    <property type="entry name" value="PROTEIN-GLUTAMATE O-METHYLTRANSFERASE"/>
    <property type="match status" value="1"/>
</dbReference>
<dbReference type="EMBL" id="JQAN02000010">
    <property type="protein sequence ID" value="PPD57891.1"/>
    <property type="molecule type" value="Genomic_DNA"/>
</dbReference>
<evidence type="ECO:0000256" key="4">
    <source>
        <dbReference type="ARBA" id="ARBA00022679"/>
    </source>
</evidence>
<protein>
    <recommendedName>
        <fullName evidence="2">protein-glutamate O-methyltransferase</fullName>
        <ecNumber evidence="2">2.1.1.80</ecNumber>
    </recommendedName>
</protein>
<evidence type="ECO:0000256" key="6">
    <source>
        <dbReference type="SAM" id="MobiDB-lite"/>
    </source>
</evidence>
<feature type="region of interest" description="Disordered" evidence="6">
    <location>
        <begin position="1"/>
        <end position="45"/>
    </location>
</feature>
<dbReference type="GO" id="GO:0000156">
    <property type="term" value="F:phosphorelay response regulator activity"/>
    <property type="evidence" value="ECO:0007669"/>
    <property type="project" value="InterPro"/>
</dbReference>
<evidence type="ECO:0000256" key="1">
    <source>
        <dbReference type="ARBA" id="ARBA00001541"/>
    </source>
</evidence>